<sequence>MSGFTIPLGVIHNIEALCRSFLWVQGGNAQERCRISLDDVGRPIMAGGLGFRRLATWNHAFLAKHLWKIMSKCPSLWILWIAWINMHCLRVHVHVPWSKVVWLKGYIPKACNVYMDGDLEPSSDSRPPYLGERNARLFRKNTRSMDALLKDVKEVVIARMAWKDRIRINDRNEA</sequence>
<proteinExistence type="predicted"/>
<evidence type="ECO:0000313" key="1">
    <source>
        <dbReference type="EMBL" id="KAJ9547015.1"/>
    </source>
</evidence>
<dbReference type="Proteomes" id="UP001172457">
    <property type="component" value="Chromosome 5"/>
</dbReference>
<evidence type="ECO:0000313" key="2">
    <source>
        <dbReference type="Proteomes" id="UP001172457"/>
    </source>
</evidence>
<protein>
    <submittedName>
        <fullName evidence="1">Uncharacterized protein</fullName>
    </submittedName>
</protein>
<dbReference type="AlphaFoldDB" id="A0AA38T2U5"/>
<accession>A0AA38T2U5</accession>
<name>A0AA38T2U5_9ASTR</name>
<organism evidence="1 2">
    <name type="scientific">Centaurea solstitialis</name>
    <name type="common">yellow star-thistle</name>
    <dbReference type="NCBI Taxonomy" id="347529"/>
    <lineage>
        <taxon>Eukaryota</taxon>
        <taxon>Viridiplantae</taxon>
        <taxon>Streptophyta</taxon>
        <taxon>Embryophyta</taxon>
        <taxon>Tracheophyta</taxon>
        <taxon>Spermatophyta</taxon>
        <taxon>Magnoliopsida</taxon>
        <taxon>eudicotyledons</taxon>
        <taxon>Gunneridae</taxon>
        <taxon>Pentapetalae</taxon>
        <taxon>asterids</taxon>
        <taxon>campanulids</taxon>
        <taxon>Asterales</taxon>
        <taxon>Asteraceae</taxon>
        <taxon>Carduoideae</taxon>
        <taxon>Cardueae</taxon>
        <taxon>Centaureinae</taxon>
        <taxon>Centaurea</taxon>
    </lineage>
</organism>
<dbReference type="PANTHER" id="PTHR33116">
    <property type="entry name" value="REVERSE TRANSCRIPTASE ZINC-BINDING DOMAIN-CONTAINING PROTEIN-RELATED-RELATED"/>
    <property type="match status" value="1"/>
</dbReference>
<keyword evidence="2" id="KW-1185">Reference proteome</keyword>
<comment type="caution">
    <text evidence="1">The sequence shown here is derived from an EMBL/GenBank/DDBJ whole genome shotgun (WGS) entry which is preliminary data.</text>
</comment>
<gene>
    <name evidence="1" type="ORF">OSB04_019558</name>
</gene>
<reference evidence="1" key="1">
    <citation type="submission" date="2023-03" db="EMBL/GenBank/DDBJ databases">
        <title>Chromosome-scale reference genome and RAD-based genetic map of yellow starthistle (Centaurea solstitialis) reveal putative structural variation and QTLs associated with invader traits.</title>
        <authorList>
            <person name="Reatini B."/>
            <person name="Cang F.A."/>
            <person name="Jiang Q."/>
            <person name="Mckibben M.T.W."/>
            <person name="Barker M.S."/>
            <person name="Rieseberg L.H."/>
            <person name="Dlugosch K.M."/>
        </authorList>
    </citation>
    <scope>NUCLEOTIDE SEQUENCE</scope>
    <source>
        <strain evidence="1">CAN-66</strain>
        <tissue evidence="1">Leaf</tissue>
    </source>
</reference>
<dbReference type="PANTHER" id="PTHR33116:SF78">
    <property type="entry name" value="OS12G0587133 PROTEIN"/>
    <property type="match status" value="1"/>
</dbReference>
<dbReference type="EMBL" id="JARYMX010000005">
    <property type="protein sequence ID" value="KAJ9547015.1"/>
    <property type="molecule type" value="Genomic_DNA"/>
</dbReference>